<name>K9XPA3_STAC7</name>
<dbReference type="OrthoDB" id="461609at2"/>
<evidence type="ECO:0000256" key="1">
    <source>
        <dbReference type="SAM" id="MobiDB-lite"/>
    </source>
</evidence>
<keyword evidence="3" id="KW-1185">Reference proteome</keyword>
<gene>
    <name evidence="2" type="ordered locus">Sta7437_0307</name>
</gene>
<dbReference type="PATRIC" id="fig|111780.3.peg.317"/>
<dbReference type="eggNOG" id="COG0457">
    <property type="taxonomic scope" value="Bacteria"/>
</dbReference>
<dbReference type="STRING" id="111780.Sta7437_0307"/>
<dbReference type="EMBL" id="CP003653">
    <property type="protein sequence ID" value="AFZ33919.1"/>
    <property type="molecule type" value="Genomic_DNA"/>
</dbReference>
<reference evidence="3" key="1">
    <citation type="journal article" date="2013" name="Proc. Natl. Acad. Sci. U.S.A.">
        <title>Improving the coverage of the cyanobacterial phylum using diversity-driven genome sequencing.</title>
        <authorList>
            <person name="Shih P.M."/>
            <person name="Wu D."/>
            <person name="Latifi A."/>
            <person name="Axen S.D."/>
            <person name="Fewer D.P."/>
            <person name="Talla E."/>
            <person name="Calteau A."/>
            <person name="Cai F."/>
            <person name="Tandeau de Marsac N."/>
            <person name="Rippka R."/>
            <person name="Herdman M."/>
            <person name="Sivonen K."/>
            <person name="Coursin T."/>
            <person name="Laurent T."/>
            <person name="Goodwin L."/>
            <person name="Nolan M."/>
            <person name="Davenport K.W."/>
            <person name="Han C.S."/>
            <person name="Rubin E.M."/>
            <person name="Eisen J.A."/>
            <person name="Woyke T."/>
            <person name="Gugger M."/>
            <person name="Kerfeld C.A."/>
        </authorList>
    </citation>
    <scope>NUCLEOTIDE SEQUENCE [LARGE SCALE GENOMIC DNA]</scope>
    <source>
        <strain evidence="3">ATCC 29371 / PCC 7437</strain>
    </source>
</reference>
<dbReference type="RefSeq" id="WP_015191592.1">
    <property type="nucleotide sequence ID" value="NC_019748.1"/>
</dbReference>
<evidence type="ECO:0008006" key="4">
    <source>
        <dbReference type="Google" id="ProtNLM"/>
    </source>
</evidence>
<dbReference type="Pfam" id="PF11360">
    <property type="entry name" value="DUF3110"/>
    <property type="match status" value="1"/>
</dbReference>
<proteinExistence type="predicted"/>
<evidence type="ECO:0000313" key="2">
    <source>
        <dbReference type="EMBL" id="AFZ33919.1"/>
    </source>
</evidence>
<feature type="region of interest" description="Disordered" evidence="1">
    <location>
        <begin position="82"/>
        <end position="116"/>
    </location>
</feature>
<dbReference type="KEGG" id="scs:Sta7437_0307"/>
<accession>K9XPA3</accession>
<dbReference type="InterPro" id="IPR021503">
    <property type="entry name" value="DUF3110"/>
</dbReference>
<sequence length="129" mass="14638">MRVYILLFNAGTDNEGVHTIQVGDLNKILMFAEEDDAVRFALMLEAQDFPEATVEAIDSEEVEVFCRKAGYDYEIIEPGNLAVPPDKNVETTDWDQEEEQQSISNAEVEESELAQNELDSIRRRLEGLL</sequence>
<protein>
    <recommendedName>
        <fullName evidence="4">DUF3110 domain-containing protein</fullName>
    </recommendedName>
</protein>
<dbReference type="AlphaFoldDB" id="K9XPA3"/>
<organism evidence="2 3">
    <name type="scientific">Stanieria cyanosphaera (strain ATCC 29371 / PCC 7437)</name>
    <dbReference type="NCBI Taxonomy" id="111780"/>
    <lineage>
        <taxon>Bacteria</taxon>
        <taxon>Bacillati</taxon>
        <taxon>Cyanobacteriota</taxon>
        <taxon>Cyanophyceae</taxon>
        <taxon>Pleurocapsales</taxon>
        <taxon>Dermocarpellaceae</taxon>
        <taxon>Stanieria</taxon>
    </lineage>
</organism>
<dbReference type="Proteomes" id="UP000010473">
    <property type="component" value="Chromosome"/>
</dbReference>
<dbReference type="HOGENOM" id="CLU_131947_0_0_3"/>
<evidence type="ECO:0000313" key="3">
    <source>
        <dbReference type="Proteomes" id="UP000010473"/>
    </source>
</evidence>